<protein>
    <submittedName>
        <fullName evidence="1">Uncharacterized protein</fullName>
    </submittedName>
</protein>
<proteinExistence type="predicted"/>
<gene>
    <name evidence="1" type="ORF">UFOVP786_24</name>
</gene>
<evidence type="ECO:0000313" key="1">
    <source>
        <dbReference type="EMBL" id="CAB4162077.1"/>
    </source>
</evidence>
<organism evidence="1">
    <name type="scientific">uncultured Caudovirales phage</name>
    <dbReference type="NCBI Taxonomy" id="2100421"/>
    <lineage>
        <taxon>Viruses</taxon>
        <taxon>Duplodnaviria</taxon>
        <taxon>Heunggongvirae</taxon>
        <taxon>Uroviricota</taxon>
        <taxon>Caudoviricetes</taxon>
        <taxon>Peduoviridae</taxon>
        <taxon>Maltschvirus</taxon>
        <taxon>Maltschvirus maltsch</taxon>
    </lineage>
</organism>
<accession>A0A6J5NST0</accession>
<name>A0A6J5NST0_9CAUD</name>
<dbReference type="EMBL" id="LR796727">
    <property type="protein sequence ID" value="CAB4162077.1"/>
    <property type="molecule type" value="Genomic_DNA"/>
</dbReference>
<reference evidence="1" key="1">
    <citation type="submission" date="2020-04" db="EMBL/GenBank/DDBJ databases">
        <authorList>
            <person name="Chiriac C."/>
            <person name="Salcher M."/>
            <person name="Ghai R."/>
            <person name="Kavagutti S V."/>
        </authorList>
    </citation>
    <scope>NUCLEOTIDE SEQUENCE</scope>
</reference>
<sequence length="138" mass="14988">MNNESAARTAQIAVLLSQHYPDATPFFAADTAVRLYSAARAAKAWEEARCNYAMTEAQEERGTKRIDRMEVRLNARLAVRSLQAIGPKDPDWMKTIPSNGPHDKPATISLGGDPRGPCASLDIPGLKGDGWGDGFAIY</sequence>